<dbReference type="VEuPathDB" id="FungiDB:CLUG_05812"/>
<sequence length="214" mass="23683">MYRTMYDSAPDTLLQGNLGSQAFQSGLDLVCVFLGDVFFQHLRRSLHELLGLHQRQTQQALDLLDDLRLGLGVKGFQLDGENRLFLNNFLHLFLHWSSRSSRSSTGGRKCNVRDVQSGFQLGNQCRGLQQGQCGDLVNNLRDLRIHWSFLGGDSVEAHARPQVLSGESSGDWSDGLAQHRCGRIDMKSSRKFFFGLGRACVGCTGAAPPFIAGP</sequence>
<gene>
    <name evidence="1" type="ORF">CLUG_05812</name>
</gene>
<proteinExistence type="predicted"/>
<evidence type="ECO:0000313" key="1">
    <source>
        <dbReference type="EMBL" id="EEQ41684.1"/>
    </source>
</evidence>
<accession>C4YCH3</accession>
<dbReference type="HOGENOM" id="CLU_1288779_0_0_1"/>
<protein>
    <submittedName>
        <fullName evidence="1">Uncharacterized protein</fullName>
    </submittedName>
</protein>
<dbReference type="EMBL" id="CH408083">
    <property type="protein sequence ID" value="EEQ41684.1"/>
    <property type="molecule type" value="Genomic_DNA"/>
</dbReference>
<organism evidence="1 2">
    <name type="scientific">Clavispora lusitaniae (strain ATCC 42720)</name>
    <name type="common">Yeast</name>
    <name type="synonym">Candida lusitaniae</name>
    <dbReference type="NCBI Taxonomy" id="306902"/>
    <lineage>
        <taxon>Eukaryota</taxon>
        <taxon>Fungi</taxon>
        <taxon>Dikarya</taxon>
        <taxon>Ascomycota</taxon>
        <taxon>Saccharomycotina</taxon>
        <taxon>Pichiomycetes</taxon>
        <taxon>Metschnikowiaceae</taxon>
        <taxon>Clavispora</taxon>
    </lineage>
</organism>
<reference evidence="1 2" key="1">
    <citation type="journal article" date="2009" name="Nature">
        <title>Evolution of pathogenicity and sexual reproduction in eight Candida genomes.</title>
        <authorList>
            <person name="Butler G."/>
            <person name="Rasmussen M.D."/>
            <person name="Lin M.F."/>
            <person name="Santos M.A."/>
            <person name="Sakthikumar S."/>
            <person name="Munro C.A."/>
            <person name="Rheinbay E."/>
            <person name="Grabherr M."/>
            <person name="Forche A."/>
            <person name="Reedy J.L."/>
            <person name="Agrafioti I."/>
            <person name="Arnaud M.B."/>
            <person name="Bates S."/>
            <person name="Brown A.J."/>
            <person name="Brunke S."/>
            <person name="Costanzo M.C."/>
            <person name="Fitzpatrick D.A."/>
            <person name="de Groot P.W."/>
            <person name="Harris D."/>
            <person name="Hoyer L.L."/>
            <person name="Hube B."/>
            <person name="Klis F.M."/>
            <person name="Kodira C."/>
            <person name="Lennard N."/>
            <person name="Logue M.E."/>
            <person name="Martin R."/>
            <person name="Neiman A.M."/>
            <person name="Nikolaou E."/>
            <person name="Quail M.A."/>
            <person name="Quinn J."/>
            <person name="Santos M.C."/>
            <person name="Schmitzberger F.F."/>
            <person name="Sherlock G."/>
            <person name="Shah P."/>
            <person name="Silverstein K.A."/>
            <person name="Skrzypek M.S."/>
            <person name="Soll D."/>
            <person name="Staggs R."/>
            <person name="Stansfield I."/>
            <person name="Stumpf M.P."/>
            <person name="Sudbery P.E."/>
            <person name="Srikantha T."/>
            <person name="Zeng Q."/>
            <person name="Berman J."/>
            <person name="Berriman M."/>
            <person name="Heitman J."/>
            <person name="Gow N.A."/>
            <person name="Lorenz M.C."/>
            <person name="Birren B.W."/>
            <person name="Kellis M."/>
            <person name="Cuomo C.A."/>
        </authorList>
    </citation>
    <scope>NUCLEOTIDE SEQUENCE [LARGE SCALE GENOMIC DNA]</scope>
    <source>
        <strain evidence="1 2">ATCC 42720</strain>
    </source>
</reference>
<dbReference type="InParanoid" id="C4YCH3"/>
<dbReference type="KEGG" id="clu:CLUG_05812"/>
<dbReference type="AlphaFoldDB" id="C4YCH3"/>
<evidence type="ECO:0000313" key="2">
    <source>
        <dbReference type="Proteomes" id="UP000007703"/>
    </source>
</evidence>
<dbReference type="Proteomes" id="UP000007703">
    <property type="component" value="Unassembled WGS sequence"/>
</dbReference>
<name>C4YCH3_CLAL4</name>